<proteinExistence type="inferred from homology"/>
<protein>
    <submittedName>
        <fullName evidence="8">Small-conductance mechanosensitive channel</fullName>
    </submittedName>
</protein>
<feature type="transmembrane region" description="Helical" evidence="6">
    <location>
        <begin position="58"/>
        <end position="78"/>
    </location>
</feature>
<gene>
    <name evidence="8" type="ORF">Dacsa_1916</name>
</gene>
<keyword evidence="9" id="KW-1185">Reference proteome</keyword>
<dbReference type="Gene3D" id="1.10.287.1260">
    <property type="match status" value="1"/>
</dbReference>
<keyword evidence="3 6" id="KW-0812">Transmembrane</keyword>
<dbReference type="GO" id="GO:0055085">
    <property type="term" value="P:transmembrane transport"/>
    <property type="evidence" value="ECO:0007669"/>
    <property type="project" value="InterPro"/>
</dbReference>
<evidence type="ECO:0000256" key="3">
    <source>
        <dbReference type="ARBA" id="ARBA00022692"/>
    </source>
</evidence>
<dbReference type="InterPro" id="IPR010920">
    <property type="entry name" value="LSM_dom_sf"/>
</dbReference>
<feature type="transmembrane region" description="Helical" evidence="6">
    <location>
        <begin position="12"/>
        <end position="38"/>
    </location>
</feature>
<dbReference type="eggNOG" id="COG0668">
    <property type="taxonomic scope" value="Bacteria"/>
</dbReference>
<evidence type="ECO:0000256" key="4">
    <source>
        <dbReference type="ARBA" id="ARBA00022989"/>
    </source>
</evidence>
<evidence type="ECO:0000256" key="2">
    <source>
        <dbReference type="ARBA" id="ARBA00008017"/>
    </source>
</evidence>
<name>K9YW44_DACS8</name>
<evidence type="ECO:0000256" key="6">
    <source>
        <dbReference type="SAM" id="Phobius"/>
    </source>
</evidence>
<keyword evidence="5 6" id="KW-0472">Membrane</keyword>
<dbReference type="EMBL" id="CP003944">
    <property type="protein sequence ID" value="AFZ50570.1"/>
    <property type="molecule type" value="Genomic_DNA"/>
</dbReference>
<comment type="subcellular location">
    <subcellularLocation>
        <location evidence="1">Membrane</location>
        <topology evidence="1">Multi-pass membrane protein</topology>
    </subcellularLocation>
</comment>
<sequence>MNLINPLQLSVVFFLALVLFLSCLLIAGLSYLPISQVFQAFVKRFDLKDIYRNTSYSLKLWLVLTILIIIIDAIFLRLPSPTWLEWLESPLGLIVAIDVCLFTFKALDKLFENYLLGVALEDQTKINSELIALGQYLSKVTTVLVLIFCFAQTHQINLIGLLASLGIAGATIAFASQKIIEEILWSIVLLIDRPFSVDDYIHLQDRTMGRVESIGWRSTKIRLSGKNTLAVIPNSNLVKENIENLSRAKRVISMITLTFFRILSENEKALIQEFILESTADILGIDNELTQVSFKEIAARSGEQCVRAEVIFFILGTNDASMELRRGLLEIARDNIVQRLQAYGIAFNCEQTTVDVPQKMTI</sequence>
<keyword evidence="4 6" id="KW-1133">Transmembrane helix</keyword>
<evidence type="ECO:0000313" key="8">
    <source>
        <dbReference type="EMBL" id="AFZ50570.1"/>
    </source>
</evidence>
<dbReference type="SUPFAM" id="SSF50182">
    <property type="entry name" value="Sm-like ribonucleoproteins"/>
    <property type="match status" value="1"/>
</dbReference>
<dbReference type="Proteomes" id="UP000010482">
    <property type="component" value="Chromosome"/>
</dbReference>
<comment type="similarity">
    <text evidence="2">Belongs to the MscS (TC 1.A.23) family.</text>
</comment>
<feature type="transmembrane region" description="Helical" evidence="6">
    <location>
        <begin position="158"/>
        <end position="176"/>
    </location>
</feature>
<evidence type="ECO:0000256" key="1">
    <source>
        <dbReference type="ARBA" id="ARBA00004141"/>
    </source>
</evidence>
<evidence type="ECO:0000259" key="7">
    <source>
        <dbReference type="Pfam" id="PF00924"/>
    </source>
</evidence>
<feature type="transmembrane region" description="Helical" evidence="6">
    <location>
        <begin position="130"/>
        <end position="151"/>
    </location>
</feature>
<evidence type="ECO:0000256" key="5">
    <source>
        <dbReference type="ARBA" id="ARBA00023136"/>
    </source>
</evidence>
<dbReference type="Gene3D" id="2.30.30.60">
    <property type="match status" value="1"/>
</dbReference>
<dbReference type="GO" id="GO:0016020">
    <property type="term" value="C:membrane"/>
    <property type="evidence" value="ECO:0007669"/>
    <property type="project" value="UniProtKB-SubCell"/>
</dbReference>
<organism evidence="8 9">
    <name type="scientific">Dactylococcopsis salina (strain PCC 8305)</name>
    <name type="common">Myxobactron salinum</name>
    <dbReference type="NCBI Taxonomy" id="13035"/>
    <lineage>
        <taxon>Bacteria</taxon>
        <taxon>Bacillati</taxon>
        <taxon>Cyanobacteriota</taxon>
        <taxon>Cyanophyceae</taxon>
        <taxon>Nodosilineales</taxon>
        <taxon>Cymatolegaceae</taxon>
        <taxon>Dactylococcopsis</taxon>
    </lineage>
</organism>
<feature type="domain" description="Mechanosensitive ion channel MscS" evidence="7">
    <location>
        <begin position="179"/>
        <end position="247"/>
    </location>
</feature>
<dbReference type="STRING" id="13035.Dacsa_1916"/>
<dbReference type="PANTHER" id="PTHR30566">
    <property type="entry name" value="YNAI-RELATED MECHANOSENSITIVE ION CHANNEL"/>
    <property type="match status" value="1"/>
</dbReference>
<reference evidence="8" key="1">
    <citation type="submission" date="2012-04" db="EMBL/GenBank/DDBJ databases">
        <title>Finished genome of Dactylococcopsis salina PCC 8305.</title>
        <authorList>
            <consortium name="US DOE Joint Genome Institute"/>
            <person name="Gugger M."/>
            <person name="Coursin T."/>
            <person name="Rippka R."/>
            <person name="Tandeau De Marsac N."/>
            <person name="Huntemann M."/>
            <person name="Wei C.-L."/>
            <person name="Han J."/>
            <person name="Detter J.C."/>
            <person name="Han C."/>
            <person name="Tapia R."/>
            <person name="Daligault H."/>
            <person name="Chen A."/>
            <person name="Krypides N."/>
            <person name="Mavromatis K."/>
            <person name="Markowitz V."/>
            <person name="Szeto E."/>
            <person name="Ivanova N."/>
            <person name="Ovchinnikova G."/>
            <person name="Pagani I."/>
            <person name="Pati A."/>
            <person name="Goodwin L."/>
            <person name="Peters L."/>
            <person name="Pitluck S."/>
            <person name="Woyke T."/>
            <person name="Kerfeld C."/>
        </authorList>
    </citation>
    <scope>NUCLEOTIDE SEQUENCE [LARGE SCALE GENOMIC DNA]</scope>
    <source>
        <strain evidence="8">PCC 8305</strain>
    </source>
</reference>
<dbReference type="InterPro" id="IPR023408">
    <property type="entry name" value="MscS_beta-dom_sf"/>
</dbReference>
<dbReference type="RefSeq" id="WP_015229567.1">
    <property type="nucleotide sequence ID" value="NC_019780.1"/>
</dbReference>
<dbReference type="OrthoDB" id="450694at2"/>
<dbReference type="InterPro" id="IPR006685">
    <property type="entry name" value="MscS_channel_2nd"/>
</dbReference>
<accession>K9YW44</accession>
<evidence type="ECO:0000313" key="9">
    <source>
        <dbReference type="Proteomes" id="UP000010482"/>
    </source>
</evidence>
<dbReference type="AlphaFoldDB" id="K9YW44"/>
<dbReference type="SUPFAM" id="SSF82861">
    <property type="entry name" value="Mechanosensitive channel protein MscS (YggB), transmembrane region"/>
    <property type="match status" value="1"/>
</dbReference>
<dbReference type="InterPro" id="IPR011014">
    <property type="entry name" value="MscS_channel_TM-2"/>
</dbReference>
<dbReference type="Pfam" id="PF00924">
    <property type="entry name" value="MS_channel_2nd"/>
    <property type="match status" value="1"/>
</dbReference>
<dbReference type="KEGG" id="dsl:Dacsa_1916"/>
<dbReference type="HOGENOM" id="CLU_745594_0_0_3"/>
<dbReference type="PANTHER" id="PTHR30566:SF5">
    <property type="entry name" value="MECHANOSENSITIVE ION CHANNEL PROTEIN 1, MITOCHONDRIAL-RELATED"/>
    <property type="match status" value="1"/>
</dbReference>